<evidence type="ECO:0000313" key="3">
    <source>
        <dbReference type="EMBL" id="OAQ33061.1"/>
    </source>
</evidence>
<dbReference type="AlphaFoldDB" id="A0A197K8N9"/>
<dbReference type="InterPro" id="IPR052557">
    <property type="entry name" value="CAP/Cytokinesis_protein"/>
</dbReference>
<protein>
    <recommendedName>
        <fullName evidence="2">Transglutaminase-like domain-containing protein</fullName>
    </recommendedName>
</protein>
<accession>A0A197K8N9</accession>
<evidence type="ECO:0000256" key="1">
    <source>
        <dbReference type="SAM" id="MobiDB-lite"/>
    </source>
</evidence>
<feature type="compositionally biased region" description="Low complexity" evidence="1">
    <location>
        <begin position="434"/>
        <end position="446"/>
    </location>
</feature>
<feature type="compositionally biased region" description="Low complexity" evidence="1">
    <location>
        <begin position="98"/>
        <end position="108"/>
    </location>
</feature>
<evidence type="ECO:0000259" key="2">
    <source>
        <dbReference type="SMART" id="SM00460"/>
    </source>
</evidence>
<dbReference type="OrthoDB" id="6129702at2759"/>
<gene>
    <name evidence="3" type="ORF">K457DRAFT_134699</name>
</gene>
<feature type="compositionally biased region" description="Pro residues" evidence="1">
    <location>
        <begin position="109"/>
        <end position="120"/>
    </location>
</feature>
<evidence type="ECO:0000313" key="4">
    <source>
        <dbReference type="Proteomes" id="UP000078512"/>
    </source>
</evidence>
<dbReference type="SUPFAM" id="SSF54001">
    <property type="entry name" value="Cysteine proteinases"/>
    <property type="match status" value="1"/>
</dbReference>
<dbReference type="GO" id="GO:0005737">
    <property type="term" value="C:cytoplasm"/>
    <property type="evidence" value="ECO:0007669"/>
    <property type="project" value="TreeGrafter"/>
</dbReference>
<feature type="compositionally biased region" description="Pro residues" evidence="1">
    <location>
        <begin position="400"/>
        <end position="414"/>
    </location>
</feature>
<feature type="compositionally biased region" description="Pro residues" evidence="1">
    <location>
        <begin position="32"/>
        <end position="42"/>
    </location>
</feature>
<feature type="compositionally biased region" description="Low complexity" evidence="1">
    <location>
        <begin position="415"/>
        <end position="427"/>
    </location>
</feature>
<organism evidence="3 4">
    <name type="scientific">Linnemannia elongata AG-77</name>
    <dbReference type="NCBI Taxonomy" id="1314771"/>
    <lineage>
        <taxon>Eukaryota</taxon>
        <taxon>Fungi</taxon>
        <taxon>Fungi incertae sedis</taxon>
        <taxon>Mucoromycota</taxon>
        <taxon>Mortierellomycotina</taxon>
        <taxon>Mortierellomycetes</taxon>
        <taxon>Mortierellales</taxon>
        <taxon>Mortierellaceae</taxon>
        <taxon>Linnemannia</taxon>
    </lineage>
</organism>
<feature type="compositionally biased region" description="Pro residues" evidence="1">
    <location>
        <begin position="353"/>
        <end position="382"/>
    </location>
</feature>
<feature type="compositionally biased region" description="Low complexity" evidence="1">
    <location>
        <begin position="322"/>
        <end position="352"/>
    </location>
</feature>
<dbReference type="Proteomes" id="UP000078512">
    <property type="component" value="Unassembled WGS sequence"/>
</dbReference>
<feature type="compositionally biased region" description="Low complexity" evidence="1">
    <location>
        <begin position="458"/>
        <end position="473"/>
    </location>
</feature>
<dbReference type="PANTHER" id="PTHR46333:SF2">
    <property type="entry name" value="CYTOKINESIS PROTEIN 3"/>
    <property type="match status" value="1"/>
</dbReference>
<dbReference type="InterPro" id="IPR002931">
    <property type="entry name" value="Transglutaminase-like"/>
</dbReference>
<feature type="domain" description="Transglutaminase-like" evidence="2">
    <location>
        <begin position="575"/>
        <end position="642"/>
    </location>
</feature>
<feature type="region of interest" description="Disordered" evidence="1">
    <location>
        <begin position="1"/>
        <end position="475"/>
    </location>
</feature>
<dbReference type="Pfam" id="PF01841">
    <property type="entry name" value="Transglut_core"/>
    <property type="match status" value="1"/>
</dbReference>
<dbReference type="STRING" id="1314771.A0A197K8N9"/>
<reference evidence="3 4" key="1">
    <citation type="submission" date="2016-05" db="EMBL/GenBank/DDBJ databases">
        <title>Genome sequencing reveals origins of a unique bacterial endosymbiosis in the earliest lineages of terrestrial Fungi.</title>
        <authorList>
            <consortium name="DOE Joint Genome Institute"/>
            <person name="Uehling J."/>
            <person name="Gryganskyi A."/>
            <person name="Hameed K."/>
            <person name="Tschaplinski T."/>
            <person name="Misztal P."/>
            <person name="Wu S."/>
            <person name="Desiro A."/>
            <person name="Vande Pol N."/>
            <person name="Du Z.-Y."/>
            <person name="Zienkiewicz A."/>
            <person name="Zienkiewicz K."/>
            <person name="Morin E."/>
            <person name="Tisserant E."/>
            <person name="Splivallo R."/>
            <person name="Hainaut M."/>
            <person name="Henrissat B."/>
            <person name="Ohm R."/>
            <person name="Kuo A."/>
            <person name="Yan J."/>
            <person name="Lipzen A."/>
            <person name="Nolan M."/>
            <person name="Labutti K."/>
            <person name="Barry K."/>
            <person name="Goldstein A."/>
            <person name="Labbe J."/>
            <person name="Schadt C."/>
            <person name="Tuskan G."/>
            <person name="Grigoriev I."/>
            <person name="Martin F."/>
            <person name="Vilgalys R."/>
            <person name="Bonito G."/>
        </authorList>
    </citation>
    <scope>NUCLEOTIDE SEQUENCE [LARGE SCALE GENOMIC DNA]</scope>
    <source>
        <strain evidence="3 4">AG-77</strain>
    </source>
</reference>
<feature type="compositionally biased region" description="Pro residues" evidence="1">
    <location>
        <begin position="300"/>
        <end position="321"/>
    </location>
</feature>
<keyword evidence="4" id="KW-1185">Reference proteome</keyword>
<dbReference type="InterPro" id="IPR038765">
    <property type="entry name" value="Papain-like_cys_pep_sf"/>
</dbReference>
<proteinExistence type="predicted"/>
<dbReference type="EMBL" id="KV442022">
    <property type="protein sequence ID" value="OAQ33061.1"/>
    <property type="molecule type" value="Genomic_DNA"/>
</dbReference>
<dbReference type="SMART" id="SM00460">
    <property type="entry name" value="TGc"/>
    <property type="match status" value="1"/>
</dbReference>
<dbReference type="PANTHER" id="PTHR46333">
    <property type="entry name" value="CYTOKINESIS PROTEIN 3"/>
    <property type="match status" value="1"/>
</dbReference>
<sequence>MYSSSTTSISTSNAPVPAPQPKSEVVVSPPRRSLPPPPPVPVPTTFAAVSTADNHHAPAPPKRPMPSLPSTTTLATPPRIPSEASIIPPKRPLPSPAAPTANASSSSPVAPPRVPLPLPPRAASTPSLLAKPDTSAPTLPTRSMDTHPSVPSLPVPKPRPVSTVQLAKPPPRPISTISISSSSSSIHSGPSSPQPPATPDHNGRPFSLPKRPVPHLPPTPEVATAEEPRTSRPVVPIRRSPSVSAAVPIKVPLRHVPAAVPEETDQQQQESPPATLSVAELLKKLDVGRQNGGSSHAPVLPAPSKPPRLPTARVPSPPINPAPTTTTTTTNSTTRTTASSSTTSTRAVEPASTPAPVPRPVPRPAPAPPSRPQAVPEPPTLPQRPTLPARPALPQRPSLPQRPDPVIPPRPELPARPALPKRPGQSTVHEHHSSSSSHSSSTTRTSNGPSGEQRVQKSSHYSATSSSSCSTSAFRPGDDVLEALSRSRPATTAEFNGERLDLTNADFSVIDQHAVCCPREEEESIPRLSWYLTSAFPDDQVAQLRAIFKWMAHNIVYNVAGFLSNNLGDNSAEAVLRTKTGVCAGFANLFYELAAPANLGVIKVFGVARGFGIEVGGESLGGGHAWNAVTVNGECFLIDSTWGAGAIMDGKLDPDPEARFQPHYFLVRPEELIFSHWPTNAREQFLDPPIHVDLYRALPYRFPPSWTLGILPSGDTATHSILTDNDYAEVEVRLVKRTWDKTIPSLVCMLMWKPTGEQLFAHARWLGEDEDSVYMTIRCFCPSAGDGELRVTGRASDSTSNQTNLALTYRVVNRGNGANMQPLFPPYMLKSFGFSILEPSSARISSGQGKQTIRVKVFNLKPGSQPRLCVVGGMIPMPDLLKQVEPGLYETQKTLRPGKYTIGHMGVGIEFLASFDVV</sequence>
<dbReference type="Gene3D" id="3.10.620.30">
    <property type="match status" value="1"/>
</dbReference>
<feature type="compositionally biased region" description="Low complexity" evidence="1">
    <location>
        <begin position="174"/>
        <end position="191"/>
    </location>
</feature>
<feature type="compositionally biased region" description="Pro residues" evidence="1">
    <location>
        <begin position="58"/>
        <end position="67"/>
    </location>
</feature>
<feature type="compositionally biased region" description="Low complexity" evidence="1">
    <location>
        <begin position="1"/>
        <end position="12"/>
    </location>
</feature>
<name>A0A197K8N9_9FUNG</name>
<feature type="compositionally biased region" description="Low complexity" evidence="1">
    <location>
        <begin position="68"/>
        <end position="77"/>
    </location>
</feature>